<comment type="caution">
    <text evidence="2">The sequence shown here is derived from an EMBL/GenBank/DDBJ whole genome shotgun (WGS) entry which is preliminary data.</text>
</comment>
<organism evidence="2 3">
    <name type="scientific">Eumeta variegata</name>
    <name type="common">Bagworm moth</name>
    <name type="synonym">Eumeta japonica</name>
    <dbReference type="NCBI Taxonomy" id="151549"/>
    <lineage>
        <taxon>Eukaryota</taxon>
        <taxon>Metazoa</taxon>
        <taxon>Ecdysozoa</taxon>
        <taxon>Arthropoda</taxon>
        <taxon>Hexapoda</taxon>
        <taxon>Insecta</taxon>
        <taxon>Pterygota</taxon>
        <taxon>Neoptera</taxon>
        <taxon>Endopterygota</taxon>
        <taxon>Lepidoptera</taxon>
        <taxon>Glossata</taxon>
        <taxon>Ditrysia</taxon>
        <taxon>Tineoidea</taxon>
        <taxon>Psychidae</taxon>
        <taxon>Oiketicinae</taxon>
        <taxon>Eumeta</taxon>
    </lineage>
</organism>
<evidence type="ECO:0000313" key="2">
    <source>
        <dbReference type="EMBL" id="GBP37650.1"/>
    </source>
</evidence>
<proteinExistence type="predicted"/>
<dbReference type="EMBL" id="BGZK01000337">
    <property type="protein sequence ID" value="GBP37650.1"/>
    <property type="molecule type" value="Genomic_DNA"/>
</dbReference>
<evidence type="ECO:0000256" key="1">
    <source>
        <dbReference type="SAM" id="MobiDB-lite"/>
    </source>
</evidence>
<reference evidence="2 3" key="1">
    <citation type="journal article" date="2019" name="Commun. Biol.">
        <title>The bagworm genome reveals a unique fibroin gene that provides high tensile strength.</title>
        <authorList>
            <person name="Kono N."/>
            <person name="Nakamura H."/>
            <person name="Ohtoshi R."/>
            <person name="Tomita M."/>
            <person name="Numata K."/>
            <person name="Arakawa K."/>
        </authorList>
    </citation>
    <scope>NUCLEOTIDE SEQUENCE [LARGE SCALE GENOMIC DNA]</scope>
</reference>
<sequence>MSRGTVERCAGELYLIRFPRREGGRRLQTRRVFGFLHVRLMEFKNLFSSVCSNAEQNMRTGYAGCRNATARAEQQSDRKFTFGERTHSCVHTEQRYTTTFPERGKKPERPRPPAPTGRPLRRAPNETTSVSIVIPITKRMGRKICPFAAVNWTDRGVHTR</sequence>
<feature type="region of interest" description="Disordered" evidence="1">
    <location>
        <begin position="92"/>
        <end position="128"/>
    </location>
</feature>
<protein>
    <submittedName>
        <fullName evidence="2">Uncharacterized protein</fullName>
    </submittedName>
</protein>
<gene>
    <name evidence="2" type="ORF">EVAR_23697_1</name>
</gene>
<name>A0A4C1VGA5_EUMVA</name>
<evidence type="ECO:0000313" key="3">
    <source>
        <dbReference type="Proteomes" id="UP000299102"/>
    </source>
</evidence>
<accession>A0A4C1VGA5</accession>
<dbReference type="Proteomes" id="UP000299102">
    <property type="component" value="Unassembled WGS sequence"/>
</dbReference>
<keyword evidence="3" id="KW-1185">Reference proteome</keyword>
<feature type="compositionally biased region" description="Basic and acidic residues" evidence="1">
    <location>
        <begin position="102"/>
        <end position="111"/>
    </location>
</feature>
<dbReference type="AlphaFoldDB" id="A0A4C1VGA5"/>
<feature type="non-terminal residue" evidence="2">
    <location>
        <position position="160"/>
    </location>
</feature>